<dbReference type="AlphaFoldDB" id="A0A1N6FPG3"/>
<evidence type="ECO:0000313" key="3">
    <source>
        <dbReference type="Proteomes" id="UP000185003"/>
    </source>
</evidence>
<dbReference type="Gene3D" id="2.40.160.60">
    <property type="entry name" value="Outer membrane protein transport protein (OMPP1/FadL/TodX)"/>
    <property type="match status" value="1"/>
</dbReference>
<keyword evidence="3" id="KW-1185">Reference proteome</keyword>
<dbReference type="EMBL" id="FSRA01000001">
    <property type="protein sequence ID" value="SIN97205.1"/>
    <property type="molecule type" value="Genomic_DNA"/>
</dbReference>
<name>A0A1N6FPG3_9BACT</name>
<keyword evidence="1" id="KW-0732">Signal</keyword>
<reference evidence="3" key="1">
    <citation type="submission" date="2016-11" db="EMBL/GenBank/DDBJ databases">
        <authorList>
            <person name="Varghese N."/>
            <person name="Submissions S."/>
        </authorList>
    </citation>
    <scope>NUCLEOTIDE SEQUENCE [LARGE SCALE GENOMIC DNA]</scope>
    <source>
        <strain evidence="3">DSM 24787</strain>
    </source>
</reference>
<feature type="chain" id="PRO_5012365007" description="Long-chain fatty acid transport protein" evidence="1">
    <location>
        <begin position="19"/>
        <end position="476"/>
    </location>
</feature>
<protein>
    <recommendedName>
        <fullName evidence="4">Long-chain fatty acid transport protein</fullName>
    </recommendedName>
</protein>
<organism evidence="2 3">
    <name type="scientific">Chitinophaga niabensis</name>
    <dbReference type="NCBI Taxonomy" id="536979"/>
    <lineage>
        <taxon>Bacteria</taxon>
        <taxon>Pseudomonadati</taxon>
        <taxon>Bacteroidota</taxon>
        <taxon>Chitinophagia</taxon>
        <taxon>Chitinophagales</taxon>
        <taxon>Chitinophagaceae</taxon>
        <taxon>Chitinophaga</taxon>
    </lineage>
</organism>
<proteinExistence type="predicted"/>
<gene>
    <name evidence="2" type="ORF">SAMN04488055_2339</name>
</gene>
<dbReference type="OrthoDB" id="5385495at2"/>
<dbReference type="SUPFAM" id="SSF56935">
    <property type="entry name" value="Porins"/>
    <property type="match status" value="1"/>
</dbReference>
<feature type="signal peptide" evidence="1">
    <location>
        <begin position="1"/>
        <end position="18"/>
    </location>
</feature>
<sequence length="476" mass="52379">MKNFTFFLLLLCSLPAGAQDANYWSSYYGPGGFFAPGAVIANNKDSGVLFYNPALLALSHKKAVSVSGSIYQLESIKIKNGAGTGKDLLSSNTSSVPQMLTGTVMLGRKKPFYVSYALINSSILNFSASQRQEAQMNVLHDSYSPGTEYYIGQMTLQNQIKSSAASLSAGYRLNERWAMGVTAEGSFYRQHYSNNIASRALINGGSSSLRLASNEALYEVSYNHIGFRLKGGLAYEQNKHHAGLMISSPLAHVGGSATLFGDLAITNIRDVYSGEMIHLLASTRQTKLRSKWKMPLSIAAGYAYDHAKGQIYVAGEYFLPVKEYGVVIPRNEYFLRPDTGNNNLLTAALLRLKDARKAVFNMALGASYEVKEHIVAYCSLRTDFSYADNSLFTSGTGNTSYTAAWNNFHCQIGGNLRRKKYNLRVGLLLAYGQTGKYLQPVNFDQPNDENYLLGDAKETKAHHFLTGLMLAFIHNL</sequence>
<evidence type="ECO:0008006" key="4">
    <source>
        <dbReference type="Google" id="ProtNLM"/>
    </source>
</evidence>
<dbReference type="RefSeq" id="WP_074239395.1">
    <property type="nucleotide sequence ID" value="NZ_FSRA01000001.1"/>
</dbReference>
<evidence type="ECO:0000313" key="2">
    <source>
        <dbReference type="EMBL" id="SIN97205.1"/>
    </source>
</evidence>
<evidence type="ECO:0000256" key="1">
    <source>
        <dbReference type="SAM" id="SignalP"/>
    </source>
</evidence>
<dbReference type="STRING" id="536979.SAMN04488055_2339"/>
<dbReference type="Proteomes" id="UP000185003">
    <property type="component" value="Unassembled WGS sequence"/>
</dbReference>
<accession>A0A1N6FPG3</accession>